<evidence type="ECO:0000256" key="11">
    <source>
        <dbReference type="ARBA" id="ARBA00023136"/>
    </source>
</evidence>
<protein>
    <submittedName>
        <fullName evidence="19">Iron complex outermembrane receptor protein</fullName>
    </submittedName>
</protein>
<evidence type="ECO:0000256" key="8">
    <source>
        <dbReference type="ARBA" id="ARBA00023004"/>
    </source>
</evidence>
<accession>A0A4R6T0R5</accession>
<dbReference type="PANTHER" id="PTHR32552">
    <property type="entry name" value="FERRICHROME IRON RECEPTOR-RELATED"/>
    <property type="match status" value="1"/>
</dbReference>
<dbReference type="Gene3D" id="2.60.40.1120">
    <property type="entry name" value="Carboxypeptidase-like, regulatory domain"/>
    <property type="match status" value="1"/>
</dbReference>
<dbReference type="Gene3D" id="2.40.170.20">
    <property type="entry name" value="TonB-dependent receptor, beta-barrel domain"/>
    <property type="match status" value="1"/>
</dbReference>
<organism evidence="19 20">
    <name type="scientific">Pedobacter metabolipauper</name>
    <dbReference type="NCBI Taxonomy" id="425513"/>
    <lineage>
        <taxon>Bacteria</taxon>
        <taxon>Pseudomonadati</taxon>
        <taxon>Bacteroidota</taxon>
        <taxon>Sphingobacteriia</taxon>
        <taxon>Sphingobacteriales</taxon>
        <taxon>Sphingobacteriaceae</taxon>
        <taxon>Pedobacter</taxon>
    </lineage>
</organism>
<dbReference type="InterPro" id="IPR036942">
    <property type="entry name" value="Beta-barrel_TonB_sf"/>
</dbReference>
<dbReference type="OrthoDB" id="9775095at2"/>
<evidence type="ECO:0000256" key="16">
    <source>
        <dbReference type="SAM" id="SignalP"/>
    </source>
</evidence>
<keyword evidence="20" id="KW-1185">Reference proteome</keyword>
<dbReference type="RefSeq" id="WP_133574176.1">
    <property type="nucleotide sequence ID" value="NZ_SNYC01000003.1"/>
</dbReference>
<keyword evidence="11 14" id="KW-0472">Membrane</keyword>
<evidence type="ECO:0000256" key="14">
    <source>
        <dbReference type="PROSITE-ProRule" id="PRU01360"/>
    </source>
</evidence>
<evidence type="ECO:0000313" key="20">
    <source>
        <dbReference type="Proteomes" id="UP000295620"/>
    </source>
</evidence>
<dbReference type="EMBL" id="SNYC01000003">
    <property type="protein sequence ID" value="TDQ11070.1"/>
    <property type="molecule type" value="Genomic_DNA"/>
</dbReference>
<feature type="domain" description="TonB-dependent receptor plug" evidence="18">
    <location>
        <begin position="229"/>
        <end position="321"/>
    </location>
</feature>
<dbReference type="CDD" id="cd01347">
    <property type="entry name" value="ligand_gated_channel"/>
    <property type="match status" value="1"/>
</dbReference>
<evidence type="ECO:0000256" key="1">
    <source>
        <dbReference type="ARBA" id="ARBA00004571"/>
    </source>
</evidence>
<dbReference type="SUPFAM" id="SSF56935">
    <property type="entry name" value="Porins"/>
    <property type="match status" value="1"/>
</dbReference>
<dbReference type="InterPro" id="IPR000531">
    <property type="entry name" value="Beta-barrel_TonB"/>
</dbReference>
<dbReference type="GO" id="GO:0030246">
    <property type="term" value="F:carbohydrate binding"/>
    <property type="evidence" value="ECO:0007669"/>
    <property type="project" value="InterPro"/>
</dbReference>
<dbReference type="InterPro" id="IPR037066">
    <property type="entry name" value="Plug_dom_sf"/>
</dbReference>
<evidence type="ECO:0000256" key="13">
    <source>
        <dbReference type="ARBA" id="ARBA00023237"/>
    </source>
</evidence>
<dbReference type="PANTHER" id="PTHR32552:SF68">
    <property type="entry name" value="FERRICHROME OUTER MEMBRANE TRANSPORTER_PHAGE RECEPTOR"/>
    <property type="match status" value="1"/>
</dbReference>
<keyword evidence="6 14" id="KW-0812">Transmembrane</keyword>
<dbReference type="SUPFAM" id="SSF49452">
    <property type="entry name" value="Starch-binding domain-like"/>
    <property type="match status" value="1"/>
</dbReference>
<evidence type="ECO:0000256" key="3">
    <source>
        <dbReference type="ARBA" id="ARBA00022448"/>
    </source>
</evidence>
<evidence type="ECO:0000256" key="7">
    <source>
        <dbReference type="ARBA" id="ARBA00022729"/>
    </source>
</evidence>
<evidence type="ECO:0000256" key="2">
    <source>
        <dbReference type="ARBA" id="ARBA00009810"/>
    </source>
</evidence>
<evidence type="ECO:0000256" key="12">
    <source>
        <dbReference type="ARBA" id="ARBA00023170"/>
    </source>
</evidence>
<dbReference type="Gene3D" id="2.170.130.10">
    <property type="entry name" value="TonB-dependent receptor, plug domain"/>
    <property type="match status" value="1"/>
</dbReference>
<sequence>MYKACTPKKKSVTILTLFCILLFCHFSTIAQQASVLDKTITLKLSGARIADALTAITEQSTVRFSYSSTQLDVERKVTVNFNNKPLKEALAELLGKQLKGLSVNGQLVTIQTSSAKGTIKGKVKTRDGKAGEFVTVGIKGGRAVQVDARGNYMLKDVEAGTYTLTASFVGLTPQQKDVKLTSGETVVLDFILSENNEQLQEVVINGGSTNKFSVKKTTTSAKMPLGNLENPQVYTTIPKALLNEQMVTEFSMSLKNSPGVYKIQGSRGINSDGASFYSMRGFRTEAALMDGVPSQTNGEIEPANIERVELIKGPSGTLFGGAVVSFGGLINIVTKKPVDTLGGEIAYTTGSYNLNRLTADVYGPLSTDKKLLFRMNAAYQNQNSFQDVGFKKSTFISPAIEYRANERLNISLNAGFYELQGTSPAAVFLNRVRPYIATTPQELNFDWNRSYSSNDLVMKNPTVNVKGQINYKISDNWTSQTIYSSNTRKSDGFYQYQFIRGAASDEMLERNISLQNSVNTSTDIQQNFIGDFKVLGLRNRLVAGLDYLNQTVNNSNSPYLVFDNVSGLVPDANYVKISRPAVEARLAASTALPTKNTGKNNIYSVYASDVLNLSDRLMAMLSLRVDRFQNKGLLNQNDMKLSGFYMQTAFSPKLGMVYQVLRDRLSVFGNYMNGFSNVAPVSQPEGSGASNTFKPQQANQFEGGAKLDMFDGKLSFTASYYDIKVTNMTRTEGVNVNNVNYNITVQNGTQESHGVEFELITNPVEGLNVIAGYSYNYSKLTKSTAALENRRPASAGPGNLFNSWASYTVPKGTYKGLGLGFGANFIGEHLTGNSAVTGVFILPSYLLVTTTAFYDTPRYRLGVKIDNLTDELYFTGQGVLTAQMPRTIAANVTIKF</sequence>
<reference evidence="19 20" key="1">
    <citation type="submission" date="2019-03" db="EMBL/GenBank/DDBJ databases">
        <title>Genomic Encyclopedia of Archaeal and Bacterial Type Strains, Phase II (KMG-II): from individual species to whole genera.</title>
        <authorList>
            <person name="Goeker M."/>
        </authorList>
    </citation>
    <scope>NUCLEOTIDE SEQUENCE [LARGE SCALE GENOMIC DNA]</scope>
    <source>
        <strain evidence="19 20">DSM 19035</strain>
    </source>
</reference>
<dbReference type="GO" id="GO:0015344">
    <property type="term" value="F:siderophore uptake transmembrane transporter activity"/>
    <property type="evidence" value="ECO:0007669"/>
    <property type="project" value="TreeGrafter"/>
</dbReference>
<dbReference type="NCBIfam" id="TIGR01783">
    <property type="entry name" value="TonB-siderophor"/>
    <property type="match status" value="1"/>
</dbReference>
<dbReference type="Pfam" id="PF07715">
    <property type="entry name" value="Plug"/>
    <property type="match status" value="1"/>
</dbReference>
<dbReference type="Pfam" id="PF13715">
    <property type="entry name" value="CarbopepD_reg_2"/>
    <property type="match status" value="1"/>
</dbReference>
<feature type="signal peptide" evidence="16">
    <location>
        <begin position="1"/>
        <end position="30"/>
    </location>
</feature>
<keyword evidence="10 15" id="KW-0798">TonB box</keyword>
<dbReference type="PROSITE" id="PS52016">
    <property type="entry name" value="TONB_DEPENDENT_REC_3"/>
    <property type="match status" value="1"/>
</dbReference>
<dbReference type="GO" id="GO:0015891">
    <property type="term" value="P:siderophore transport"/>
    <property type="evidence" value="ECO:0007669"/>
    <property type="project" value="InterPro"/>
</dbReference>
<dbReference type="InterPro" id="IPR012910">
    <property type="entry name" value="Plug_dom"/>
</dbReference>
<gene>
    <name evidence="19" type="ORF">ATK78_0184</name>
</gene>
<keyword evidence="8" id="KW-0408">Iron</keyword>
<dbReference type="GO" id="GO:0038023">
    <property type="term" value="F:signaling receptor activity"/>
    <property type="evidence" value="ECO:0007669"/>
    <property type="project" value="InterPro"/>
</dbReference>
<keyword evidence="13 14" id="KW-0998">Cell outer membrane</keyword>
<keyword evidence="4 14" id="KW-1134">Transmembrane beta strand</keyword>
<evidence type="ECO:0000256" key="9">
    <source>
        <dbReference type="ARBA" id="ARBA00023065"/>
    </source>
</evidence>
<evidence type="ECO:0000259" key="18">
    <source>
        <dbReference type="Pfam" id="PF07715"/>
    </source>
</evidence>
<comment type="subcellular location">
    <subcellularLocation>
        <location evidence="1 14">Cell outer membrane</location>
        <topology evidence="1 14">Multi-pass membrane protein</topology>
    </subcellularLocation>
</comment>
<keyword evidence="3 14" id="KW-0813">Transport</keyword>
<evidence type="ECO:0000256" key="10">
    <source>
        <dbReference type="ARBA" id="ARBA00023077"/>
    </source>
</evidence>
<dbReference type="InterPro" id="IPR010105">
    <property type="entry name" value="TonB_sidphr_rcpt"/>
</dbReference>
<keyword evidence="7 16" id="KW-0732">Signal</keyword>
<evidence type="ECO:0000256" key="5">
    <source>
        <dbReference type="ARBA" id="ARBA00022496"/>
    </source>
</evidence>
<comment type="similarity">
    <text evidence="2 14 15">Belongs to the TonB-dependent receptor family.</text>
</comment>
<dbReference type="AlphaFoldDB" id="A0A4R6T0R5"/>
<dbReference type="Proteomes" id="UP000295620">
    <property type="component" value="Unassembled WGS sequence"/>
</dbReference>
<proteinExistence type="inferred from homology"/>
<dbReference type="GO" id="GO:0009279">
    <property type="term" value="C:cell outer membrane"/>
    <property type="evidence" value="ECO:0007669"/>
    <property type="project" value="UniProtKB-SubCell"/>
</dbReference>
<feature type="chain" id="PRO_5020736775" evidence="16">
    <location>
        <begin position="31"/>
        <end position="896"/>
    </location>
</feature>
<evidence type="ECO:0000259" key="17">
    <source>
        <dbReference type="Pfam" id="PF00593"/>
    </source>
</evidence>
<evidence type="ECO:0000256" key="6">
    <source>
        <dbReference type="ARBA" id="ARBA00022692"/>
    </source>
</evidence>
<dbReference type="InterPro" id="IPR039426">
    <property type="entry name" value="TonB-dep_rcpt-like"/>
</dbReference>
<feature type="domain" description="TonB-dependent receptor-like beta-barrel" evidence="17">
    <location>
        <begin position="409"/>
        <end position="868"/>
    </location>
</feature>
<keyword evidence="12 19" id="KW-0675">Receptor</keyword>
<dbReference type="InterPro" id="IPR013784">
    <property type="entry name" value="Carb-bd-like_fold"/>
</dbReference>
<keyword evidence="9" id="KW-0406">Ion transport</keyword>
<dbReference type="Pfam" id="PF00593">
    <property type="entry name" value="TonB_dep_Rec_b-barrel"/>
    <property type="match status" value="1"/>
</dbReference>
<evidence type="ECO:0000313" key="19">
    <source>
        <dbReference type="EMBL" id="TDQ11070.1"/>
    </source>
</evidence>
<evidence type="ECO:0000256" key="4">
    <source>
        <dbReference type="ARBA" id="ARBA00022452"/>
    </source>
</evidence>
<comment type="caution">
    <text evidence="19">The sequence shown here is derived from an EMBL/GenBank/DDBJ whole genome shotgun (WGS) entry which is preliminary data.</text>
</comment>
<keyword evidence="5" id="KW-0410">Iron transport</keyword>
<evidence type="ECO:0000256" key="15">
    <source>
        <dbReference type="RuleBase" id="RU003357"/>
    </source>
</evidence>
<name>A0A4R6T0R5_9SPHI</name>